<sequence length="92" mass="9778">MKQSVIQSKSVCSQLPASQCCRRRKNPIYLIASAPLAPQRSIPKVVLGEDGVAGKNSNQIKLSGTEVLFVGKGGQKVRALCVSNGRAIQTLV</sequence>
<keyword evidence="2" id="KW-1185">Reference proteome</keyword>
<evidence type="ECO:0000313" key="1">
    <source>
        <dbReference type="EMBL" id="GIX92064.1"/>
    </source>
</evidence>
<dbReference type="EMBL" id="BPLR01021653">
    <property type="protein sequence ID" value="GIX92064.1"/>
    <property type="molecule type" value="Genomic_DNA"/>
</dbReference>
<dbReference type="AlphaFoldDB" id="A0AAV4P4V5"/>
<reference evidence="1 2" key="1">
    <citation type="submission" date="2021-06" db="EMBL/GenBank/DDBJ databases">
        <title>Caerostris extrusa draft genome.</title>
        <authorList>
            <person name="Kono N."/>
            <person name="Arakawa K."/>
        </authorList>
    </citation>
    <scope>NUCLEOTIDE SEQUENCE [LARGE SCALE GENOMIC DNA]</scope>
</reference>
<name>A0AAV4P4V5_CAEEX</name>
<evidence type="ECO:0000313" key="2">
    <source>
        <dbReference type="Proteomes" id="UP001054945"/>
    </source>
</evidence>
<gene>
    <name evidence="1" type="ORF">CEXT_634741</name>
</gene>
<proteinExistence type="predicted"/>
<organism evidence="1 2">
    <name type="scientific">Caerostris extrusa</name>
    <name type="common">Bark spider</name>
    <name type="synonym">Caerostris bankana</name>
    <dbReference type="NCBI Taxonomy" id="172846"/>
    <lineage>
        <taxon>Eukaryota</taxon>
        <taxon>Metazoa</taxon>
        <taxon>Ecdysozoa</taxon>
        <taxon>Arthropoda</taxon>
        <taxon>Chelicerata</taxon>
        <taxon>Arachnida</taxon>
        <taxon>Araneae</taxon>
        <taxon>Araneomorphae</taxon>
        <taxon>Entelegynae</taxon>
        <taxon>Araneoidea</taxon>
        <taxon>Araneidae</taxon>
        <taxon>Caerostris</taxon>
    </lineage>
</organism>
<accession>A0AAV4P4V5</accession>
<dbReference type="Proteomes" id="UP001054945">
    <property type="component" value="Unassembled WGS sequence"/>
</dbReference>
<protein>
    <submittedName>
        <fullName evidence="1">Uncharacterized protein</fullName>
    </submittedName>
</protein>
<comment type="caution">
    <text evidence="1">The sequence shown here is derived from an EMBL/GenBank/DDBJ whole genome shotgun (WGS) entry which is preliminary data.</text>
</comment>